<evidence type="ECO:0000256" key="3">
    <source>
        <dbReference type="ARBA" id="ARBA00022777"/>
    </source>
</evidence>
<evidence type="ECO:0000256" key="2">
    <source>
        <dbReference type="ARBA" id="ARBA00022679"/>
    </source>
</evidence>
<dbReference type="RefSeq" id="WP_012508294.1">
    <property type="nucleotide sequence ID" value="NC_011060.1"/>
</dbReference>
<dbReference type="Pfam" id="PF07804">
    <property type="entry name" value="HipA_C"/>
    <property type="match status" value="1"/>
</dbReference>
<keyword evidence="3" id="KW-0418">Kinase</keyword>
<organism evidence="5 6">
    <name type="scientific">Pelodictyon phaeoclathratiforme (strain DSM 5477 / BU-1)</name>
    <dbReference type="NCBI Taxonomy" id="324925"/>
    <lineage>
        <taxon>Bacteria</taxon>
        <taxon>Pseudomonadati</taxon>
        <taxon>Chlorobiota</taxon>
        <taxon>Chlorobiia</taxon>
        <taxon>Chlorobiales</taxon>
        <taxon>Chlorobiaceae</taxon>
        <taxon>Chlorobium/Pelodictyon group</taxon>
        <taxon>Pelodictyon</taxon>
    </lineage>
</organism>
<dbReference type="eggNOG" id="COG3550">
    <property type="taxonomic scope" value="Bacteria"/>
</dbReference>
<dbReference type="PANTHER" id="PTHR37419:SF8">
    <property type="entry name" value="TOXIN YJJJ"/>
    <property type="match status" value="1"/>
</dbReference>
<accession>B4SAC0</accession>
<dbReference type="EMBL" id="CP001110">
    <property type="protein sequence ID" value="ACF43806.1"/>
    <property type="molecule type" value="Genomic_DNA"/>
</dbReference>
<dbReference type="HOGENOM" id="CLU_041102_0_0_10"/>
<evidence type="ECO:0000313" key="6">
    <source>
        <dbReference type="Proteomes" id="UP000002724"/>
    </source>
</evidence>
<feature type="domain" description="HipA-like C-terminal" evidence="4">
    <location>
        <begin position="186"/>
        <end position="397"/>
    </location>
</feature>
<evidence type="ECO:0000256" key="1">
    <source>
        <dbReference type="ARBA" id="ARBA00010164"/>
    </source>
</evidence>
<dbReference type="Gene3D" id="1.10.1070.20">
    <property type="match status" value="1"/>
</dbReference>
<comment type="similarity">
    <text evidence="1">Belongs to the HipA Ser/Thr kinase family.</text>
</comment>
<evidence type="ECO:0000313" key="5">
    <source>
        <dbReference type="EMBL" id="ACF43806.1"/>
    </source>
</evidence>
<keyword evidence="2" id="KW-0808">Transferase</keyword>
<gene>
    <name evidence="5" type="ordered locus">Ppha_1557</name>
</gene>
<name>B4SAC0_PELPB</name>
<dbReference type="OrthoDB" id="9805913at2"/>
<sequence length="435" mass="48336">MSKAIQRSATVCLGEGGMVVGQLAYARSGMRENSSFAYSRQWLQSIERFSISPDLLLIETHQYHKAASANDSVFHFAIADTAPDGWGCRVIARDHAKRRNVQMLHGAEQPFAPLTEWDYLVGVDDFSRVGALRLRDETGNYLRTIESGDRATPPLLELAHLLGASHAVERGSDTEADLRYLRGRGTSLGGLRPKCSVIDDNGQLAIGKFSSVKDQRSVTKGEVLALRLALVAGIDAAQARIVYADKAPVAVVRRFDRTLQGGRIPYLSAASLLQLRRDDDSSYSEIAERIIATCADPKHDLAELWRRIVFNLLITNVDDHLHNHGFLHVGHGQWRLAPAFDLNPFPDKDQELKTWLTEDTGPVSSIKDVLLVAAQFWLERERALEILRQVYTAVENWRVVALTATVGMEPHDLVDFAPAFEHAQMKLAATLLRQG</sequence>
<reference evidence="5 6" key="1">
    <citation type="submission" date="2008-06" db="EMBL/GenBank/DDBJ databases">
        <title>Complete sequence of Pelodictyon phaeoclathratiforme BU-1.</title>
        <authorList>
            <consortium name="US DOE Joint Genome Institute"/>
            <person name="Lucas S."/>
            <person name="Copeland A."/>
            <person name="Lapidus A."/>
            <person name="Glavina del Rio T."/>
            <person name="Dalin E."/>
            <person name="Tice H."/>
            <person name="Bruce D."/>
            <person name="Goodwin L."/>
            <person name="Pitluck S."/>
            <person name="Schmutz J."/>
            <person name="Larimer F."/>
            <person name="Land M."/>
            <person name="Hauser L."/>
            <person name="Kyrpides N."/>
            <person name="Mikhailova N."/>
            <person name="Liu Z."/>
            <person name="Li T."/>
            <person name="Zhao F."/>
            <person name="Overmann J."/>
            <person name="Bryant D.A."/>
            <person name="Richardson P."/>
        </authorList>
    </citation>
    <scope>NUCLEOTIDE SEQUENCE [LARGE SCALE GENOMIC DNA]</scope>
    <source>
        <strain evidence="6">DSM 5477 / BU-1</strain>
    </source>
</reference>
<dbReference type="AlphaFoldDB" id="B4SAC0"/>
<dbReference type="InterPro" id="IPR012893">
    <property type="entry name" value="HipA-like_C"/>
</dbReference>
<dbReference type="GO" id="GO:0004674">
    <property type="term" value="F:protein serine/threonine kinase activity"/>
    <property type="evidence" value="ECO:0007669"/>
    <property type="project" value="TreeGrafter"/>
</dbReference>
<proteinExistence type="inferred from homology"/>
<protein>
    <submittedName>
        <fullName evidence="5">HipA domain protein</fullName>
    </submittedName>
</protein>
<dbReference type="STRING" id="324925.Ppha_1557"/>
<dbReference type="KEGG" id="pph:Ppha_1557"/>
<evidence type="ECO:0000259" key="4">
    <source>
        <dbReference type="Pfam" id="PF07804"/>
    </source>
</evidence>
<dbReference type="Proteomes" id="UP000002724">
    <property type="component" value="Chromosome"/>
</dbReference>
<dbReference type="PANTHER" id="PTHR37419">
    <property type="entry name" value="SERINE/THREONINE-PROTEIN KINASE TOXIN HIPA"/>
    <property type="match status" value="1"/>
</dbReference>
<dbReference type="InterPro" id="IPR052028">
    <property type="entry name" value="HipA_Ser/Thr_kinase"/>
</dbReference>
<dbReference type="GO" id="GO:0005829">
    <property type="term" value="C:cytosol"/>
    <property type="evidence" value="ECO:0007669"/>
    <property type="project" value="TreeGrafter"/>
</dbReference>
<keyword evidence="6" id="KW-1185">Reference proteome</keyword>